<dbReference type="PROSITE" id="PS50928">
    <property type="entry name" value="ABC_TM1"/>
    <property type="match status" value="1"/>
</dbReference>
<protein>
    <submittedName>
        <fullName evidence="9">Carbohydrate ABC transporter membrane protein 2, CUT1 family</fullName>
    </submittedName>
</protein>
<dbReference type="OrthoDB" id="9810086at2"/>
<keyword evidence="2 7" id="KW-0813">Transport</keyword>
<evidence type="ECO:0000313" key="10">
    <source>
        <dbReference type="Proteomes" id="UP000198778"/>
    </source>
</evidence>
<evidence type="ECO:0000256" key="6">
    <source>
        <dbReference type="ARBA" id="ARBA00023136"/>
    </source>
</evidence>
<dbReference type="InterPro" id="IPR050901">
    <property type="entry name" value="BP-dep_ABC_trans_perm"/>
</dbReference>
<organism evidence="9 10">
    <name type="scientific">Alkalicoccus daliensis</name>
    <dbReference type="NCBI Taxonomy" id="745820"/>
    <lineage>
        <taxon>Bacteria</taxon>
        <taxon>Bacillati</taxon>
        <taxon>Bacillota</taxon>
        <taxon>Bacilli</taxon>
        <taxon>Bacillales</taxon>
        <taxon>Bacillaceae</taxon>
        <taxon>Alkalicoccus</taxon>
    </lineage>
</organism>
<keyword evidence="6 7" id="KW-0472">Membrane</keyword>
<reference evidence="10" key="1">
    <citation type="submission" date="2016-10" db="EMBL/GenBank/DDBJ databases">
        <authorList>
            <person name="Varghese N."/>
            <person name="Submissions S."/>
        </authorList>
    </citation>
    <scope>NUCLEOTIDE SEQUENCE [LARGE SCALE GENOMIC DNA]</scope>
    <source>
        <strain evidence="10">CGMCC 1.10369</strain>
    </source>
</reference>
<proteinExistence type="inferred from homology"/>
<feature type="transmembrane region" description="Helical" evidence="7">
    <location>
        <begin position="183"/>
        <end position="204"/>
    </location>
</feature>
<feature type="transmembrane region" description="Helical" evidence="7">
    <location>
        <begin position="7"/>
        <end position="29"/>
    </location>
</feature>
<comment type="subcellular location">
    <subcellularLocation>
        <location evidence="1 7">Cell membrane</location>
        <topology evidence="1 7">Multi-pass membrane protein</topology>
    </subcellularLocation>
</comment>
<dbReference type="InterPro" id="IPR000515">
    <property type="entry name" value="MetI-like"/>
</dbReference>
<feature type="transmembrane region" description="Helical" evidence="7">
    <location>
        <begin position="103"/>
        <end position="123"/>
    </location>
</feature>
<dbReference type="Gene3D" id="1.10.3720.10">
    <property type="entry name" value="MetI-like"/>
    <property type="match status" value="1"/>
</dbReference>
<evidence type="ECO:0000256" key="5">
    <source>
        <dbReference type="ARBA" id="ARBA00022989"/>
    </source>
</evidence>
<dbReference type="CDD" id="cd06261">
    <property type="entry name" value="TM_PBP2"/>
    <property type="match status" value="1"/>
</dbReference>
<name>A0A1H0CND8_9BACI</name>
<dbReference type="InterPro" id="IPR035906">
    <property type="entry name" value="MetI-like_sf"/>
</dbReference>
<evidence type="ECO:0000313" key="9">
    <source>
        <dbReference type="EMBL" id="SDN59427.1"/>
    </source>
</evidence>
<feature type="transmembrane region" description="Helical" evidence="7">
    <location>
        <begin position="71"/>
        <end position="91"/>
    </location>
</feature>
<dbReference type="Pfam" id="PF00528">
    <property type="entry name" value="BPD_transp_1"/>
    <property type="match status" value="1"/>
</dbReference>
<evidence type="ECO:0000256" key="4">
    <source>
        <dbReference type="ARBA" id="ARBA00022692"/>
    </source>
</evidence>
<feature type="transmembrane region" description="Helical" evidence="7">
    <location>
        <begin position="135"/>
        <end position="158"/>
    </location>
</feature>
<dbReference type="GO" id="GO:0005886">
    <property type="term" value="C:plasma membrane"/>
    <property type="evidence" value="ECO:0007669"/>
    <property type="project" value="UniProtKB-SubCell"/>
</dbReference>
<dbReference type="AlphaFoldDB" id="A0A1H0CND8"/>
<dbReference type="EMBL" id="FNIL01000002">
    <property type="protein sequence ID" value="SDN59427.1"/>
    <property type="molecule type" value="Genomic_DNA"/>
</dbReference>
<evidence type="ECO:0000256" key="2">
    <source>
        <dbReference type="ARBA" id="ARBA00022448"/>
    </source>
</evidence>
<comment type="similarity">
    <text evidence="7">Belongs to the binding-protein-dependent transport system permease family.</text>
</comment>
<sequence length="273" mass="30483">MRKKAGIWFYIFLSIFIFVTMFPFLWVFLTSIKPPAEIFNNFNWFTTNPTGQSYLNAIQTRPLFLYMWNSIAVSTLTTVLAISVASLAAYAVTRLPIKFKGTILGIVLAAAMFPQIAIISPIFNLISGLGLRNSYMGLVIPYITISLPLAIWILATFFKKIPYELEESAKLDGATPFQTFRKIIFPLAAPGVFTTAILVFIAAWNEFLFALTINSDDNWRTVPVGLSLYQSQYTIPWGDITAATVLVTIPIVIIVLIFQRRIVAGLTSGSVKE</sequence>
<evidence type="ECO:0000256" key="1">
    <source>
        <dbReference type="ARBA" id="ARBA00004651"/>
    </source>
</evidence>
<evidence type="ECO:0000259" key="8">
    <source>
        <dbReference type="PROSITE" id="PS50928"/>
    </source>
</evidence>
<evidence type="ECO:0000256" key="7">
    <source>
        <dbReference type="RuleBase" id="RU363032"/>
    </source>
</evidence>
<feature type="domain" description="ABC transmembrane type-1" evidence="8">
    <location>
        <begin position="67"/>
        <end position="258"/>
    </location>
</feature>
<dbReference type="RefSeq" id="WP_090841402.1">
    <property type="nucleotide sequence ID" value="NZ_FNIL01000002.1"/>
</dbReference>
<dbReference type="Proteomes" id="UP000198778">
    <property type="component" value="Unassembled WGS sequence"/>
</dbReference>
<dbReference type="SUPFAM" id="SSF161098">
    <property type="entry name" value="MetI-like"/>
    <property type="match status" value="1"/>
</dbReference>
<keyword evidence="5 7" id="KW-1133">Transmembrane helix</keyword>
<keyword evidence="3" id="KW-1003">Cell membrane</keyword>
<feature type="transmembrane region" description="Helical" evidence="7">
    <location>
        <begin position="240"/>
        <end position="258"/>
    </location>
</feature>
<keyword evidence="10" id="KW-1185">Reference proteome</keyword>
<accession>A0A1H0CND8</accession>
<evidence type="ECO:0000256" key="3">
    <source>
        <dbReference type="ARBA" id="ARBA00022475"/>
    </source>
</evidence>
<dbReference type="PANTHER" id="PTHR32243:SF18">
    <property type="entry name" value="INNER MEMBRANE ABC TRANSPORTER PERMEASE PROTEIN YCJP"/>
    <property type="match status" value="1"/>
</dbReference>
<keyword evidence="4 7" id="KW-0812">Transmembrane</keyword>
<dbReference type="GO" id="GO:0055085">
    <property type="term" value="P:transmembrane transport"/>
    <property type="evidence" value="ECO:0007669"/>
    <property type="project" value="InterPro"/>
</dbReference>
<gene>
    <name evidence="9" type="ORF">SAMN04488053_102169</name>
</gene>
<dbReference type="PANTHER" id="PTHR32243">
    <property type="entry name" value="MALTOSE TRANSPORT SYSTEM PERMEASE-RELATED"/>
    <property type="match status" value="1"/>
</dbReference>
<dbReference type="STRING" id="745820.SAMN04488053_102169"/>